<dbReference type="RefSeq" id="WP_203173073.1">
    <property type="nucleotide sequence ID" value="NZ_JAEVHM010000002.1"/>
</dbReference>
<evidence type="ECO:0000313" key="1">
    <source>
        <dbReference type="EMBL" id="MBM0230582.1"/>
    </source>
</evidence>
<comment type="caution">
    <text evidence="1">The sequence shown here is derived from an EMBL/GenBank/DDBJ whole genome shotgun (WGS) entry which is preliminary data.</text>
</comment>
<sequence>MLPEFSDSPKHPWAEYIATFSESEVEEIGDADLPDLSAIPCDFDESGTSSTTDLELMELSEIPGQEPDIADPLVETTAMTAAEATDTPERTDLPEVPERTRDLPDQLVETAATTAAKAVLWKAMEVTADALAPGSGLVVRVTKIIIDCRGAVKSYEQGDGILLNVPLLDLPGRDFSASLRLRIFADNPSPGLPADLAIDYVSADGRLDRLNLVESADASPIHGTDLQGHNLDLLFRHPQRLVPADTVTYLHQPTRTGWIVVQPLGAPPRCEAWFTYKLSLTLNRPTETEARCTRCGRVAPAEHVCLN</sequence>
<name>A0ABS1XMU1_9ACTN</name>
<proteinExistence type="predicted"/>
<accession>A0ABS1XMU1</accession>
<gene>
    <name evidence="1" type="ORF">JNW91_01020</name>
</gene>
<dbReference type="Proteomes" id="UP000601027">
    <property type="component" value="Unassembled WGS sequence"/>
</dbReference>
<organism evidence="1 2">
    <name type="scientific">Micromonospora parastrephiae</name>
    <dbReference type="NCBI Taxonomy" id="2806101"/>
    <lineage>
        <taxon>Bacteria</taxon>
        <taxon>Bacillati</taxon>
        <taxon>Actinomycetota</taxon>
        <taxon>Actinomycetes</taxon>
        <taxon>Micromonosporales</taxon>
        <taxon>Micromonosporaceae</taxon>
        <taxon>Micromonospora</taxon>
    </lineage>
</organism>
<keyword evidence="2" id="KW-1185">Reference proteome</keyword>
<reference evidence="1 2" key="1">
    <citation type="submission" date="2021-01" db="EMBL/GenBank/DDBJ databases">
        <title>Draft genome sequence of Micromonospora sp. strain STR1_7.</title>
        <authorList>
            <person name="Karlyshev A."/>
            <person name="Jawad R."/>
        </authorList>
    </citation>
    <scope>NUCLEOTIDE SEQUENCE [LARGE SCALE GENOMIC DNA]</scope>
    <source>
        <strain evidence="1 2">STR1-7</strain>
    </source>
</reference>
<evidence type="ECO:0000313" key="2">
    <source>
        <dbReference type="Proteomes" id="UP000601027"/>
    </source>
</evidence>
<protein>
    <submittedName>
        <fullName evidence="1">Uncharacterized protein</fullName>
    </submittedName>
</protein>
<dbReference type="EMBL" id="JAEVHM010000002">
    <property type="protein sequence ID" value="MBM0230582.1"/>
    <property type="molecule type" value="Genomic_DNA"/>
</dbReference>